<proteinExistence type="predicted"/>
<name>A0A7X1AZM3_9BACT</name>
<dbReference type="EMBL" id="JACHVA010000102">
    <property type="protein sequence ID" value="MBC2602905.1"/>
    <property type="molecule type" value="Genomic_DNA"/>
</dbReference>
<reference evidence="2 3" key="1">
    <citation type="submission" date="2020-07" db="EMBL/GenBank/DDBJ databases">
        <authorList>
            <person name="Feng X."/>
        </authorList>
    </citation>
    <scope>NUCLEOTIDE SEQUENCE [LARGE SCALE GENOMIC DNA]</scope>
    <source>
        <strain evidence="2 3">JCM14086</strain>
    </source>
</reference>
<protein>
    <recommendedName>
        <fullName evidence="4">LamG domain-containing protein</fullName>
    </recommendedName>
</protein>
<evidence type="ECO:0000313" key="2">
    <source>
        <dbReference type="EMBL" id="MBC2602905.1"/>
    </source>
</evidence>
<evidence type="ECO:0008006" key="4">
    <source>
        <dbReference type="Google" id="ProtNLM"/>
    </source>
</evidence>
<keyword evidence="3" id="KW-1185">Reference proteome</keyword>
<feature type="chain" id="PRO_5030936763" description="LamG domain-containing protein" evidence="1">
    <location>
        <begin position="23"/>
        <end position="250"/>
    </location>
</feature>
<dbReference type="Proteomes" id="UP000525652">
    <property type="component" value="Unassembled WGS sequence"/>
</dbReference>
<sequence>MITKIYKTIGLLALFGSSVCTAEDFTEGMIARWTFNDSGANQLVDDLNGFELTAKSLPGYDLPDLTAEGAVQLEAGQWLFCREINSKAYPEIQSSGVTLWARMRFDNRGDGHTAFPLGLMSKTTPGDWRNMSLTVVSRPVEGEPALSFFGTIGSERTDFGAGNRSLVPPIGEFFDLAVVFDEDTETMSLYLDGEVIFVRKPYIDPISDFTSLGLGQLMSAGAIEMTVDEVRVYSFPVGEDWLGEIGAVGQ</sequence>
<dbReference type="RefSeq" id="WP_185693571.1">
    <property type="nucleotide sequence ID" value="NZ_JACHVA010000102.1"/>
</dbReference>
<accession>A0A7X1AZM3</accession>
<keyword evidence="1" id="KW-0732">Signal</keyword>
<dbReference type="SUPFAM" id="SSF49899">
    <property type="entry name" value="Concanavalin A-like lectins/glucanases"/>
    <property type="match status" value="1"/>
</dbReference>
<evidence type="ECO:0000313" key="3">
    <source>
        <dbReference type="Proteomes" id="UP000525652"/>
    </source>
</evidence>
<feature type="signal peptide" evidence="1">
    <location>
        <begin position="1"/>
        <end position="22"/>
    </location>
</feature>
<organism evidence="2 3">
    <name type="scientific">Puniceicoccus vermicola</name>
    <dbReference type="NCBI Taxonomy" id="388746"/>
    <lineage>
        <taxon>Bacteria</taxon>
        <taxon>Pseudomonadati</taxon>
        <taxon>Verrucomicrobiota</taxon>
        <taxon>Opitutia</taxon>
        <taxon>Puniceicoccales</taxon>
        <taxon>Puniceicoccaceae</taxon>
        <taxon>Puniceicoccus</taxon>
    </lineage>
</organism>
<dbReference type="InterPro" id="IPR013320">
    <property type="entry name" value="ConA-like_dom_sf"/>
</dbReference>
<dbReference type="AlphaFoldDB" id="A0A7X1AZM3"/>
<gene>
    <name evidence="2" type="ORF">H5P30_14065</name>
</gene>
<comment type="caution">
    <text evidence="2">The sequence shown here is derived from an EMBL/GenBank/DDBJ whole genome shotgun (WGS) entry which is preliminary data.</text>
</comment>
<dbReference type="Gene3D" id="2.60.120.200">
    <property type="match status" value="1"/>
</dbReference>
<evidence type="ECO:0000256" key="1">
    <source>
        <dbReference type="SAM" id="SignalP"/>
    </source>
</evidence>